<sequence length="188" mass="21038">MSRGGFGGLCLGLVVMRCQPLRRALCLLGDNMQFYKADEYQASCENLYRKYELEIAALLPDASIEHIGTSSIPNAVSKGDLDILVGVNGKELENAVKLLSTLGFNEKSDTLRTPELCMLENSSGEDVAFQVVANGSEFEFFVGFRDKLRKNPELVQRYNELKISCTGWSHEEYRRKKSAFIERVLGQA</sequence>
<protein>
    <submittedName>
        <fullName evidence="1">Uncharacterized protein</fullName>
    </submittedName>
</protein>
<dbReference type="PANTHER" id="PTHR34822">
    <property type="entry name" value="GRPB DOMAIN PROTEIN (AFU_ORTHOLOGUE AFUA_1G01530)"/>
    <property type="match status" value="1"/>
</dbReference>
<name>A0A0H3AE10_VIBC3</name>
<dbReference type="EMBL" id="CP000626">
    <property type="protein sequence ID" value="ABQ18565.1"/>
    <property type="molecule type" value="Genomic_DNA"/>
</dbReference>
<organism evidence="1 2">
    <name type="scientific">Vibrio cholerae serotype O1 (strain ATCC 39541 / Classical Ogawa 395 / O395)</name>
    <dbReference type="NCBI Taxonomy" id="345073"/>
    <lineage>
        <taxon>Bacteria</taxon>
        <taxon>Pseudomonadati</taxon>
        <taxon>Pseudomonadota</taxon>
        <taxon>Gammaproteobacteria</taxon>
        <taxon>Vibrionales</taxon>
        <taxon>Vibrionaceae</taxon>
        <taxon>Vibrio</taxon>
    </lineage>
</organism>
<dbReference type="InterPro" id="IPR043519">
    <property type="entry name" value="NT_sf"/>
</dbReference>
<dbReference type="KEGG" id="vco:VC0395_0906"/>
<dbReference type="AntiFam" id="ANF00278">
    <property type="entry name" value="Spurious ORF motif from attC repeats"/>
</dbReference>
<dbReference type="SMR" id="A0A0H3AE10"/>
<accession>A0A0H3AE10</accession>
<dbReference type="AlphaFoldDB" id="A0A0H3AE10"/>
<dbReference type="eggNOG" id="COG2320">
    <property type="taxonomic scope" value="Bacteria"/>
</dbReference>
<dbReference type="Proteomes" id="UP000000249">
    <property type="component" value="Chromosome 2"/>
</dbReference>
<evidence type="ECO:0000313" key="1">
    <source>
        <dbReference type="EMBL" id="ABQ18565.1"/>
    </source>
</evidence>
<dbReference type="NCBIfam" id="NF041952">
    <property type="entry name" value="super_attC_Vc_1"/>
    <property type="match status" value="1"/>
</dbReference>
<evidence type="ECO:0000313" key="2">
    <source>
        <dbReference type="Proteomes" id="UP000000249"/>
    </source>
</evidence>
<proteinExistence type="predicted"/>
<dbReference type="Gene3D" id="3.30.460.10">
    <property type="entry name" value="Beta Polymerase, domain 2"/>
    <property type="match status" value="1"/>
</dbReference>
<dbReference type="PANTHER" id="PTHR34822:SF1">
    <property type="entry name" value="GRPB FAMILY PROTEIN"/>
    <property type="match status" value="1"/>
</dbReference>
<dbReference type="SUPFAM" id="SSF81301">
    <property type="entry name" value="Nucleotidyltransferase"/>
    <property type="match status" value="1"/>
</dbReference>
<gene>
    <name evidence="1" type="ordered locus">VC0395_0906</name>
</gene>
<dbReference type="InterPro" id="IPR007344">
    <property type="entry name" value="GrpB/CoaE"/>
</dbReference>
<reference evidence="1 2" key="1">
    <citation type="submission" date="2007-03" db="EMBL/GenBank/DDBJ databases">
        <authorList>
            <person name="Heidelberg J."/>
        </authorList>
    </citation>
    <scope>NUCLEOTIDE SEQUENCE [LARGE SCALE GENOMIC DNA]</scope>
    <source>
        <strain evidence="2">ATCC 39541 / Classical Ogawa 395 / O395</strain>
    </source>
</reference>
<dbReference type="Pfam" id="PF04229">
    <property type="entry name" value="GrpB"/>
    <property type="match status" value="1"/>
</dbReference>